<feature type="transmembrane region" description="Helical" evidence="7">
    <location>
        <begin position="128"/>
        <end position="149"/>
    </location>
</feature>
<feature type="region of interest" description="Disordered" evidence="6">
    <location>
        <begin position="516"/>
        <end position="540"/>
    </location>
</feature>
<feature type="transmembrane region" description="Helical" evidence="7">
    <location>
        <begin position="360"/>
        <end position="381"/>
    </location>
</feature>
<feature type="transmembrane region" description="Helical" evidence="7">
    <location>
        <begin position="32"/>
        <end position="49"/>
    </location>
</feature>
<sequence length="540" mass="57715">MNQAVSARAKAKGGELPLTPVKGMPLRTSRGAVMLVVAMACVAVFEIAVETAVHGEMGSQTWVFTGAACAAMAGAWGLSRWLAPYADQLIVLAAAILTGLGVVFQRRLTLTDFNDPLPADAGPFADAGGRQLIFALVGIAFFALVLMLFKDFRTLRGYAYILGFGGVILAALPGLLPSSISERNGAKNWIIVGPVSVQPSEFAKIALLVFFAYYLYRHRDVLSVAGKKAMGIQFPRLRDFGPIIIMWVASMGILVLENDLGSSLLFFGLFMAMLYTATRRVSWIIIGLLLFVGGCVAIYPFFEHLQLRVQIWLDPFNPAYVNDQSYQLVQGLIGLGSGGLIGAGPGGGEPNIIPFAESDFILAALGEEIGLAGLIAVFLLYGILVERAFKTGVMQRDGFGKLVVAGLGFSFAFQIFVVAGGVSGLIPLTGLNTPFLAAGGSSMLASWIMIALLVRISDDARRPWNPSFGLQKIQPPPEWFAAHGDRPVAGVREEADMAPAGDQETQLILAQETGQIVSEDVSPVTAEPDVVDEPDDEEEK</sequence>
<organism evidence="8 9">
    <name type="scientific">Salininema proteolyticum</name>
    <dbReference type="NCBI Taxonomy" id="1607685"/>
    <lineage>
        <taxon>Bacteria</taxon>
        <taxon>Bacillati</taxon>
        <taxon>Actinomycetota</taxon>
        <taxon>Actinomycetes</taxon>
        <taxon>Glycomycetales</taxon>
        <taxon>Glycomycetaceae</taxon>
        <taxon>Salininema</taxon>
    </lineage>
</organism>
<gene>
    <name evidence="8" type="ORF">ACFPET_06425</name>
</gene>
<feature type="transmembrane region" description="Helical" evidence="7">
    <location>
        <begin position="89"/>
        <end position="108"/>
    </location>
</feature>
<dbReference type="Proteomes" id="UP001595823">
    <property type="component" value="Unassembled WGS sequence"/>
</dbReference>
<dbReference type="EMBL" id="JBHSDK010000010">
    <property type="protein sequence ID" value="MFC4334829.1"/>
    <property type="molecule type" value="Genomic_DNA"/>
</dbReference>
<keyword evidence="5 7" id="KW-0472">Membrane</keyword>
<evidence type="ECO:0000256" key="1">
    <source>
        <dbReference type="ARBA" id="ARBA00004141"/>
    </source>
</evidence>
<feature type="compositionally biased region" description="Acidic residues" evidence="6">
    <location>
        <begin position="529"/>
        <end position="540"/>
    </location>
</feature>
<comment type="caution">
    <text evidence="8">The sequence shown here is derived from an EMBL/GenBank/DDBJ whole genome shotgun (WGS) entry which is preliminary data.</text>
</comment>
<feature type="transmembrane region" description="Helical" evidence="7">
    <location>
        <begin position="61"/>
        <end position="82"/>
    </location>
</feature>
<proteinExistence type="predicted"/>
<feature type="transmembrane region" description="Helical" evidence="7">
    <location>
        <begin position="260"/>
        <end position="276"/>
    </location>
</feature>
<dbReference type="RefSeq" id="WP_380618909.1">
    <property type="nucleotide sequence ID" value="NZ_JBHSDK010000010.1"/>
</dbReference>
<name>A0ABV8TVJ5_9ACTN</name>
<feature type="transmembrane region" description="Helical" evidence="7">
    <location>
        <begin position="237"/>
        <end position="254"/>
    </location>
</feature>
<dbReference type="PANTHER" id="PTHR30474:SF3">
    <property type="entry name" value="PEPTIDOGLYCAN GLYCOSYLTRANSFERASE RODA"/>
    <property type="match status" value="1"/>
</dbReference>
<evidence type="ECO:0000256" key="5">
    <source>
        <dbReference type="ARBA" id="ARBA00023136"/>
    </source>
</evidence>
<feature type="transmembrane region" description="Helical" evidence="7">
    <location>
        <begin position="283"/>
        <end position="302"/>
    </location>
</feature>
<evidence type="ECO:0000313" key="8">
    <source>
        <dbReference type="EMBL" id="MFC4334829.1"/>
    </source>
</evidence>
<evidence type="ECO:0000313" key="9">
    <source>
        <dbReference type="Proteomes" id="UP001595823"/>
    </source>
</evidence>
<accession>A0ABV8TVJ5</accession>
<keyword evidence="9" id="KW-1185">Reference proteome</keyword>
<evidence type="ECO:0000256" key="6">
    <source>
        <dbReference type="SAM" id="MobiDB-lite"/>
    </source>
</evidence>
<protein>
    <submittedName>
        <fullName evidence="8">FtsW/RodA/SpoVE family cell cycle protein</fullName>
    </submittedName>
</protein>
<dbReference type="InterPro" id="IPR001182">
    <property type="entry name" value="FtsW/RodA"/>
</dbReference>
<evidence type="ECO:0000256" key="4">
    <source>
        <dbReference type="ARBA" id="ARBA00022989"/>
    </source>
</evidence>
<evidence type="ECO:0000256" key="3">
    <source>
        <dbReference type="ARBA" id="ARBA00022960"/>
    </source>
</evidence>
<dbReference type="PANTHER" id="PTHR30474">
    <property type="entry name" value="CELL CYCLE PROTEIN"/>
    <property type="match status" value="1"/>
</dbReference>
<comment type="subcellular location">
    <subcellularLocation>
        <location evidence="1">Membrane</location>
        <topology evidence="1">Multi-pass membrane protein</topology>
    </subcellularLocation>
</comment>
<evidence type="ECO:0000256" key="2">
    <source>
        <dbReference type="ARBA" id="ARBA00022692"/>
    </source>
</evidence>
<keyword evidence="2 7" id="KW-0812">Transmembrane</keyword>
<feature type="transmembrane region" description="Helical" evidence="7">
    <location>
        <begin position="196"/>
        <end position="216"/>
    </location>
</feature>
<reference evidence="9" key="1">
    <citation type="journal article" date="2019" name="Int. J. Syst. Evol. Microbiol.">
        <title>The Global Catalogue of Microorganisms (GCM) 10K type strain sequencing project: providing services to taxonomists for standard genome sequencing and annotation.</title>
        <authorList>
            <consortium name="The Broad Institute Genomics Platform"/>
            <consortium name="The Broad Institute Genome Sequencing Center for Infectious Disease"/>
            <person name="Wu L."/>
            <person name="Ma J."/>
        </authorList>
    </citation>
    <scope>NUCLEOTIDE SEQUENCE [LARGE SCALE GENOMIC DNA]</scope>
    <source>
        <strain evidence="9">IBRC-M 10908</strain>
    </source>
</reference>
<feature type="transmembrane region" description="Helical" evidence="7">
    <location>
        <begin position="402"/>
        <end position="428"/>
    </location>
</feature>
<keyword evidence="3" id="KW-0133">Cell shape</keyword>
<feature type="transmembrane region" description="Helical" evidence="7">
    <location>
        <begin position="434"/>
        <end position="454"/>
    </location>
</feature>
<dbReference type="Pfam" id="PF01098">
    <property type="entry name" value="FTSW_RODA_SPOVE"/>
    <property type="match status" value="1"/>
</dbReference>
<keyword evidence="4 7" id="KW-1133">Transmembrane helix</keyword>
<evidence type="ECO:0000256" key="7">
    <source>
        <dbReference type="SAM" id="Phobius"/>
    </source>
</evidence>
<feature type="transmembrane region" description="Helical" evidence="7">
    <location>
        <begin position="158"/>
        <end position="176"/>
    </location>
</feature>